<organism evidence="3 4">
    <name type="scientific">Microbacterium enclense</name>
    <dbReference type="NCBI Taxonomy" id="993073"/>
    <lineage>
        <taxon>Bacteria</taxon>
        <taxon>Bacillati</taxon>
        <taxon>Actinomycetota</taxon>
        <taxon>Actinomycetes</taxon>
        <taxon>Micrococcales</taxon>
        <taxon>Microbacteriaceae</taxon>
        <taxon>Microbacterium</taxon>
    </lineage>
</organism>
<dbReference type="AlphaFoldDB" id="A0A3S3LV21"/>
<proteinExistence type="predicted"/>
<feature type="transmembrane region" description="Helical" evidence="2">
    <location>
        <begin position="55"/>
        <end position="77"/>
    </location>
</feature>
<evidence type="ECO:0000313" key="3">
    <source>
        <dbReference type="EMBL" id="RWR18184.1"/>
    </source>
</evidence>
<keyword evidence="2" id="KW-0812">Transmembrane</keyword>
<dbReference type="NCBIfam" id="TIGR04034">
    <property type="entry name" value="export_SdpA"/>
    <property type="match status" value="1"/>
</dbReference>
<dbReference type="OrthoDB" id="799068at2"/>
<comment type="caution">
    <text evidence="3">The sequence shown here is derived from an EMBL/GenBank/DDBJ whole genome shotgun (WGS) entry which is preliminary data.</text>
</comment>
<dbReference type="Pfam" id="PF17418">
    <property type="entry name" value="SdpA"/>
    <property type="match status" value="1"/>
</dbReference>
<protein>
    <submittedName>
        <fullName evidence="3">SdpA family antimicrobial peptide system protein</fullName>
    </submittedName>
</protein>
<accession>A0A3S3LV21</accession>
<dbReference type="EMBL" id="RBZY01000033">
    <property type="protein sequence ID" value="RWR18184.1"/>
    <property type="molecule type" value="Genomic_DNA"/>
</dbReference>
<keyword evidence="2" id="KW-0472">Membrane</keyword>
<evidence type="ECO:0000313" key="4">
    <source>
        <dbReference type="Proteomes" id="UP000285970"/>
    </source>
</evidence>
<keyword evidence="2" id="KW-1133">Transmembrane helix</keyword>
<sequence length="232" mass="26094">MGLVRQQRRTDLGEVAVDARAVRRRCDARRRRELREPDRMTHTTQGREQADRTGVAHLLGVTALVSVLLVGCALAWLPVGELLPTTVQSQVRAAQAIAPQGWAFFTKSPRGPVPTAYRWDGDEWVSADRGPNAQLRWAFGLNRESRLTEFDMQTALAEVDESWWRDCPGRHDDAECLSDTAPRPVASVGHDLRLCGEVGLVRREPVPWAYREYVERTAGQSLRLTVDCEEIP</sequence>
<dbReference type="Proteomes" id="UP000285970">
    <property type="component" value="Unassembled WGS sequence"/>
</dbReference>
<feature type="region of interest" description="Disordered" evidence="1">
    <location>
        <begin position="30"/>
        <end position="50"/>
    </location>
</feature>
<name>A0A3S3LV21_9MICO</name>
<gene>
    <name evidence="3" type="ORF">D8Y23_10255</name>
</gene>
<reference evidence="3 4" key="1">
    <citation type="journal article" date="2018" name="Front. Microbiol.">
        <title>Novel Insights Into Bacterial Dimethylsulfoniopropionate Catabolism in the East China Sea.</title>
        <authorList>
            <person name="Liu J."/>
            <person name="Liu J."/>
            <person name="Zhang S.H."/>
            <person name="Liang J."/>
            <person name="Lin H."/>
            <person name="Song D."/>
            <person name="Yang G.P."/>
            <person name="Todd J.D."/>
            <person name="Zhang X.H."/>
        </authorList>
    </citation>
    <scope>NUCLEOTIDE SEQUENCE [LARGE SCALE GENOMIC DNA]</scope>
    <source>
        <strain evidence="3 4">ZYFD042</strain>
    </source>
</reference>
<evidence type="ECO:0000256" key="1">
    <source>
        <dbReference type="SAM" id="MobiDB-lite"/>
    </source>
</evidence>
<evidence type="ECO:0000256" key="2">
    <source>
        <dbReference type="SAM" id="Phobius"/>
    </source>
</evidence>
<dbReference type="InterPro" id="IPR023902">
    <property type="entry name" value="Sporulation_SdpA"/>
</dbReference>